<keyword evidence="4" id="KW-1185">Reference proteome</keyword>
<dbReference type="EMBL" id="AL353997">
    <property type="status" value="NOT_ANNOTATED_CDS"/>
    <property type="molecule type" value="Genomic_DNA"/>
</dbReference>
<dbReference type="Ensembl" id="ENST00000638896.1">
    <property type="protein sequence ID" value="ENSP00000491219.1"/>
    <property type="gene ID" value="ENSG00000284021.2"/>
</dbReference>
<dbReference type="HOGENOM" id="CLU_3111642_0_0_1"/>
<feature type="domain" description="Galectin" evidence="2">
    <location>
        <begin position="1"/>
        <end position="53"/>
    </location>
</feature>
<dbReference type="Bgee" id="ENSG00000171916">
    <property type="expression patterns" value="Expressed in rectum and 86 other cell types or tissues"/>
</dbReference>
<dbReference type="UCSC" id="uc060ceo.1">
    <property type="organism name" value="human"/>
</dbReference>
<evidence type="ECO:0000313" key="4">
    <source>
        <dbReference type="Proteomes" id="UP000005640"/>
    </source>
</evidence>
<dbReference type="GeneTree" id="ENSGT00940000162701"/>
<dbReference type="Gene3D" id="2.60.120.200">
    <property type="match status" value="1"/>
</dbReference>
<dbReference type="Proteomes" id="UP000005640">
    <property type="component" value="Chromosome 17"/>
</dbReference>
<evidence type="ECO:0000256" key="1">
    <source>
        <dbReference type="ARBA" id="ARBA00022734"/>
    </source>
</evidence>
<feature type="non-terminal residue" evidence="3">
    <location>
        <position position="1"/>
    </location>
</feature>
<proteinExistence type="predicted"/>
<reference evidence="3 4" key="3">
    <citation type="journal article" date="2006" name="Nature">
        <title>DNA sequence of human chromosome 17 and analysis of rearrangement in the human lineage.</title>
        <authorList>
            <person name="Zody M.C."/>
            <person name="Garber M."/>
            <person name="Adams D.J."/>
            <person name="Sharpe T."/>
            <person name="Harrow J."/>
            <person name="Lupski J.R."/>
            <person name="Nicholson C."/>
            <person name="Searle S.M."/>
            <person name="Wilming L."/>
            <person name="Young S.K."/>
            <person name="Abouelleil A."/>
            <person name="Allen N.R."/>
            <person name="Bi W."/>
            <person name="Bloom T."/>
            <person name="Borowsky M.L."/>
            <person name="Bugalter B.E."/>
            <person name="Butler J."/>
            <person name="Chang J.L."/>
            <person name="Chen C.K."/>
            <person name="Cook A."/>
            <person name="Corum B."/>
            <person name="Cuomo C.A."/>
            <person name="de Jong P.J."/>
            <person name="DeCaprio D."/>
            <person name="Dewar K."/>
            <person name="FitzGerald M."/>
            <person name="Gilbert J."/>
            <person name="Gibson R."/>
            <person name="Gnerre S."/>
            <person name="Goldstein S."/>
            <person name="Grafham D.V."/>
            <person name="Grocock R."/>
            <person name="Hafez N."/>
            <person name="Hagopian D.S."/>
            <person name="Hart E."/>
            <person name="Norman C.H."/>
            <person name="Humphray S."/>
            <person name="Jaffe D.B."/>
            <person name="Jones M."/>
            <person name="Kamal M."/>
            <person name="Khodiyar V.K."/>
            <person name="LaButti K."/>
            <person name="Laird G."/>
            <person name="Lehoczky J."/>
            <person name="Liu X."/>
            <person name="Lokyitsang T."/>
            <person name="Loveland J."/>
            <person name="Lui A."/>
            <person name="Macdonald P."/>
            <person name="Major J.E."/>
            <person name="Matthews L."/>
            <person name="Mauceli E."/>
            <person name="McCarroll S.A."/>
            <person name="Mihalev A.H."/>
            <person name="Mudge J."/>
            <person name="Nguyen C."/>
            <person name="Nicol R."/>
            <person name="O'Leary S.B."/>
            <person name="Osoegawa K."/>
            <person name="Schwartz D.C."/>
            <person name="Shaw-Smith C."/>
            <person name="Stankiewicz P."/>
            <person name="Steward C."/>
            <person name="Swarbreck D."/>
            <person name="Venkataraman V."/>
            <person name="Whittaker C.A."/>
            <person name="Yang X."/>
            <person name="Zimmer A.R."/>
            <person name="Bradley A."/>
            <person name="Hubbard T."/>
            <person name="Birren B.W."/>
            <person name="Rogers J."/>
            <person name="Lander E.S."/>
            <person name="Nusbaum C."/>
        </authorList>
    </citation>
    <scope>NUCLEOTIDE SEQUENCE [LARGE SCALE GENOMIC DNA]</scope>
</reference>
<dbReference type="SUPFAM" id="SSF49899">
    <property type="entry name" value="Concanavalin A-like lectins/glucanases"/>
    <property type="match status" value="1"/>
</dbReference>
<evidence type="ECO:0000259" key="2">
    <source>
        <dbReference type="PROSITE" id="PS51304"/>
    </source>
</evidence>
<dbReference type="Ensembl" id="ENST00000578563.1">
    <property type="protein sequence ID" value="ENSP00000462660.1"/>
    <property type="gene ID" value="ENSG00000171916.17"/>
</dbReference>
<dbReference type="HGNC" id="HGNC:33874">
    <property type="gene designation" value="LGALS9C"/>
</dbReference>
<name>J3KSV0_HUMAN</name>
<dbReference type="ExpressionAtlas" id="J3KSV0">
    <property type="expression patterns" value="baseline and differential"/>
</dbReference>
<accession>J3KSV0</accession>
<dbReference type="PROSITE" id="PS51304">
    <property type="entry name" value="GALECTIN"/>
    <property type="match status" value="1"/>
</dbReference>
<dbReference type="VEuPathDB" id="HostDB:ENSG00000171916"/>
<organism evidence="3 4">
    <name type="scientific">Homo sapiens</name>
    <name type="common">Human</name>
    <dbReference type="NCBI Taxonomy" id="9606"/>
    <lineage>
        <taxon>Eukaryota</taxon>
        <taxon>Metazoa</taxon>
        <taxon>Chordata</taxon>
        <taxon>Craniata</taxon>
        <taxon>Vertebrata</taxon>
        <taxon>Euteleostomi</taxon>
        <taxon>Mammalia</taxon>
        <taxon>Eutheria</taxon>
        <taxon>Euarchontoglires</taxon>
        <taxon>Primates</taxon>
        <taxon>Haplorrhini</taxon>
        <taxon>Catarrhini</taxon>
        <taxon>Hominidae</taxon>
        <taxon>Homo</taxon>
    </lineage>
</organism>
<dbReference type="AlphaFoldDB" id="J3KSV0"/>
<reference evidence="3" key="2">
    <citation type="journal article" date="2004" name="Nature">
        <title>Finishing the euchromatic sequence of the human genome.</title>
        <authorList>
            <consortium name="International Human Genome Sequencing Consortium"/>
        </authorList>
    </citation>
    <scope>NUCLEOTIDE SEQUENCE [LARGE SCALE GENOMIC DNA]</scope>
</reference>
<dbReference type="OpenTargets" id="ENSG00000171916"/>
<dbReference type="GO" id="GO:0030246">
    <property type="term" value="F:carbohydrate binding"/>
    <property type="evidence" value="ECO:0007669"/>
    <property type="project" value="UniProtKB-KW"/>
</dbReference>
<dbReference type="InterPro" id="IPR001079">
    <property type="entry name" value="Galectin_CRD"/>
</dbReference>
<reference evidence="3" key="1">
    <citation type="journal article" date="2001" name="Nature">
        <title>Initial sequencing and analysis of the human genome.</title>
        <authorList>
            <consortium name="International Human Genome Sequencing Consortium"/>
            <person name="Lander E.S."/>
            <person name="Linton L.M."/>
            <person name="Birren B."/>
            <person name="Nusbaum C."/>
            <person name="Zody M.C."/>
            <person name="Baldwin J."/>
            <person name="Devon K."/>
            <person name="Dewar K."/>
            <person name="Doyle M."/>
            <person name="FitzHugh W."/>
            <person name="Funke R."/>
            <person name="Gage D."/>
            <person name="Harris K."/>
            <person name="Heaford A."/>
            <person name="Howland J."/>
            <person name="Kann L."/>
            <person name="Lehoczky J."/>
            <person name="LeVine R."/>
            <person name="McEwan P."/>
            <person name="McKernan K."/>
            <person name="Meldrim J."/>
            <person name="Mesirov J.P."/>
            <person name="Miranda C."/>
            <person name="Morris W."/>
            <person name="Naylor J."/>
            <person name="Raymond C."/>
            <person name="Rosetti M."/>
            <person name="Santos R."/>
            <person name="Sheridan A."/>
            <person name="Sougnez C."/>
            <person name="Stange-Thomann N."/>
            <person name="Stojanovic N."/>
            <person name="Subramanian A."/>
            <person name="Wyman D."/>
            <person name="Rogers J."/>
            <person name="Sulston J."/>
            <person name="Ainscough R."/>
            <person name="Beck S."/>
            <person name="Bentley D."/>
            <person name="Burton J."/>
            <person name="Clee C."/>
            <person name="Carter N."/>
            <person name="Coulson A."/>
            <person name="Deadman R."/>
            <person name="Deloukas P."/>
            <person name="Dunham A."/>
            <person name="Dunham I."/>
            <person name="Durbin R."/>
            <person name="French L."/>
            <person name="Grafham D."/>
            <person name="Gregory S."/>
            <person name="Hubbard T."/>
            <person name="Humphray S."/>
            <person name="Hunt A."/>
            <person name="Jones M."/>
            <person name="Lloyd C."/>
            <person name="McMurray A."/>
            <person name="Matthews L."/>
            <person name="Mercer S."/>
            <person name="Milne S."/>
            <person name="Mullikin J.C."/>
            <person name="Mungall A."/>
            <person name="Plumb R."/>
            <person name="Ross M."/>
            <person name="Shownkeen R."/>
            <person name="Sims S."/>
            <person name="Waterston R.H."/>
            <person name="Wilson R.K."/>
            <person name="Hillier L.W."/>
            <person name="McPherson J.D."/>
            <person name="Marra M.A."/>
            <person name="Mardis E.R."/>
            <person name="Fulton L.A."/>
            <person name="Chinwalla A.T."/>
            <person name="Pepin K.H."/>
            <person name="Gish W.R."/>
            <person name="Chissoe S.L."/>
            <person name="Wendl M.C."/>
            <person name="Delehaunty K.D."/>
            <person name="Miner T.L."/>
            <person name="Delehaunty A."/>
            <person name="Kramer J.B."/>
            <person name="Cook L.L."/>
            <person name="Fulton R.S."/>
            <person name="Johnson D.L."/>
            <person name="Minx P.J."/>
            <person name="Clifton S.W."/>
            <person name="Hawkins T."/>
            <person name="Branscomb E."/>
            <person name="Predki P."/>
            <person name="Richardson P."/>
            <person name="Wenning S."/>
            <person name="Slezak T."/>
            <person name="Doggett N."/>
            <person name="Cheng J.F."/>
            <person name="Olsen A."/>
            <person name="Lucas S."/>
            <person name="Elkin C."/>
            <person name="Uberbacher E."/>
            <person name="Frazier M."/>
            <person name="Gibbs R.A."/>
            <person name="Muzny D.M."/>
            <person name="Scherer S.E."/>
            <person name="Bouck J.B."/>
            <person name="Sodergren E.J."/>
            <person name="Worley K.C."/>
            <person name="Rives C.M."/>
            <person name="Gorrell J.H."/>
            <person name="Metzker M.L."/>
            <person name="Naylor S.L."/>
            <person name="Kucherlapati R.S."/>
            <person name="Nelson D.L."/>
            <person name="Weinstock G.M."/>
            <person name="Sakaki Y."/>
            <person name="Fujiyama A."/>
            <person name="Hattori M."/>
            <person name="Yada T."/>
            <person name="Toyoda A."/>
            <person name="Itoh T."/>
            <person name="Kawagoe C."/>
            <person name="Watanabe H."/>
            <person name="Totoki Y."/>
            <person name="Taylor T."/>
            <person name="Weissenbach J."/>
            <person name="Heilig R."/>
            <person name="Saurin W."/>
            <person name="Artiguenave F."/>
            <person name="Brottier P."/>
            <person name="Bruls T."/>
            <person name="Pelletier E."/>
            <person name="Robert C."/>
            <person name="Wincker P."/>
            <person name="Smith D.R."/>
            <person name="Doucette-Stamm L."/>
            <person name="Rubenfield M."/>
            <person name="Weinstock K."/>
            <person name="Lee H.M."/>
            <person name="Dubois J."/>
            <person name="Rosenthal A."/>
            <person name="Platzer M."/>
            <person name="Nyakatura G."/>
            <person name="Taudien S."/>
            <person name="Rump A."/>
            <person name="Yang H."/>
            <person name="Yu J."/>
            <person name="Wang J."/>
            <person name="Huang G."/>
            <person name="Gu J."/>
            <person name="Hood L."/>
            <person name="Rowen L."/>
            <person name="Madan A."/>
            <person name="Qin S."/>
            <person name="Davis R.W."/>
            <person name="Federspiel N.A."/>
            <person name="Abola A.P."/>
            <person name="Proctor M.J."/>
            <person name="Myers R.M."/>
            <person name="Schmutz J."/>
            <person name="Dickson M."/>
            <person name="Grimwood J."/>
            <person name="Cox D.R."/>
            <person name="Olson M.V."/>
            <person name="Kaul R."/>
            <person name="Raymond C."/>
            <person name="Shimizu N."/>
            <person name="Kawasaki K."/>
            <person name="Minoshima S."/>
            <person name="Evans G.A."/>
            <person name="Athanasiou M."/>
            <person name="Schultz R."/>
            <person name="Roe B.A."/>
            <person name="Chen F."/>
            <person name="Pan H."/>
            <person name="Ramser J."/>
            <person name="Lehrach H."/>
            <person name="Reinhardt R."/>
            <person name="McCombie W.R."/>
            <person name="de la Bastide M."/>
            <person name="Dedhia N."/>
            <person name="Blocker H."/>
            <person name="Hornischer K."/>
            <person name="Nordsiek G."/>
            <person name="Agarwala R."/>
            <person name="Aravind L."/>
            <person name="Bailey J.A."/>
            <person name="Bateman A."/>
            <person name="Batzoglou S."/>
            <person name="Birney E."/>
            <person name="Bork P."/>
            <person name="Brown D.G."/>
            <person name="Burge C.B."/>
            <person name="Cerutti L."/>
            <person name="Chen H.C."/>
            <person name="Church D."/>
            <person name="Clamp M."/>
            <person name="Copley R.R."/>
            <person name="Doerks T."/>
            <person name="Eddy S.R."/>
            <person name="Eichler E.E."/>
            <person name="Furey T.S."/>
            <person name="Galagan J."/>
            <person name="Gilbert J.G."/>
            <person name="Harmon C."/>
            <person name="Hayashizaki Y."/>
            <person name="Haussler D."/>
            <person name="Hermjakob H."/>
            <person name="Hokamp K."/>
            <person name="Jang W."/>
            <person name="Johnson L.S."/>
            <person name="Jones T.A."/>
            <person name="Kasif S."/>
            <person name="Kaspryzk A."/>
            <person name="Kennedy S."/>
            <person name="Kent W.J."/>
            <person name="Kitts P."/>
            <person name="Koonin E.V."/>
            <person name="Korf I."/>
            <person name="Kulp D."/>
            <person name="Lancet D."/>
            <person name="Lowe T.M."/>
            <person name="McLysaght A."/>
            <person name="Mikkelsen T."/>
            <person name="Moran J.V."/>
            <person name="Mulder N."/>
            <person name="Pollara V.J."/>
            <person name="Ponting C.P."/>
            <person name="Schuler G."/>
            <person name="Schultz J."/>
            <person name="Slater G."/>
            <person name="Smit A.F."/>
            <person name="Stupka E."/>
            <person name="Szustakowski J."/>
            <person name="Thierry-Mieg D."/>
            <person name="Thierry-Mieg J."/>
            <person name="Wagner L."/>
            <person name="Wallis J."/>
            <person name="Wheeler R."/>
            <person name="Williams A."/>
            <person name="Wolf Y.I."/>
            <person name="Wolfe K.H."/>
            <person name="Yang S.P."/>
            <person name="Yeh R.F."/>
            <person name="Collins F."/>
            <person name="Guyer M.S."/>
            <person name="Peterson J."/>
            <person name="Felsenfeld A."/>
            <person name="Wetterstrand K.A."/>
            <person name="Patrinos A."/>
            <person name="Morgan M.J."/>
            <person name="de Jong P."/>
            <person name="Catanese J.J."/>
            <person name="Osoegawa K."/>
            <person name="Shizuya H."/>
            <person name="Choi S."/>
            <person name="Chen Y.J."/>
        </authorList>
    </citation>
    <scope>NUCLEOTIDE SEQUENCE [LARGE SCALE GENOMIC DNA]</scope>
</reference>
<dbReference type="InterPro" id="IPR013320">
    <property type="entry name" value="ConA-like_dom_sf"/>
</dbReference>
<reference evidence="3" key="4">
    <citation type="submission" date="2025-05" db="UniProtKB">
        <authorList>
            <consortium name="Ensembl"/>
        </authorList>
    </citation>
    <scope>IDENTIFICATION</scope>
</reference>
<protein>
    <submittedName>
        <fullName evidence="3">Galectin 9C</fullName>
    </submittedName>
</protein>
<dbReference type="OrthoDB" id="5795596at2759"/>
<gene>
    <name evidence="3" type="primary">LGALS9C</name>
</gene>
<keyword evidence="1" id="KW-0430">Lectin</keyword>
<sequence length="53" mass="6450">PEERKMHMPFQKGMPFDLCFLVQSSDFKEHGWSWKPLQEQKTKHRKFSLISRS</sequence>
<dbReference type="SMR" id="J3KSV0"/>
<evidence type="ECO:0000313" key="3">
    <source>
        <dbReference type="Ensembl" id="ENSP00000462660.1"/>
    </source>
</evidence>